<dbReference type="Proteomes" id="UP001597277">
    <property type="component" value="Unassembled WGS sequence"/>
</dbReference>
<proteinExistence type="predicted"/>
<evidence type="ECO:0000256" key="5">
    <source>
        <dbReference type="ARBA" id="ARBA00022741"/>
    </source>
</evidence>
<evidence type="ECO:0000256" key="1">
    <source>
        <dbReference type="ARBA" id="ARBA00022448"/>
    </source>
</evidence>
<keyword evidence="6 10" id="KW-0067">ATP-binding</keyword>
<dbReference type="SMART" id="SM00382">
    <property type="entry name" value="AAA"/>
    <property type="match status" value="2"/>
</dbReference>
<evidence type="ECO:0000256" key="7">
    <source>
        <dbReference type="ARBA" id="ARBA00022967"/>
    </source>
</evidence>
<comment type="caution">
    <text evidence="10">The sequence shown here is derived from an EMBL/GenBank/DDBJ whole genome shotgun (WGS) entry which is preliminary data.</text>
</comment>
<accession>A0ABW4L803</accession>
<protein>
    <submittedName>
        <fullName evidence="10">Sugar ABC transporter ATP-binding protein</fullName>
    </submittedName>
</protein>
<dbReference type="InterPro" id="IPR027417">
    <property type="entry name" value="P-loop_NTPase"/>
</dbReference>
<organism evidence="10 11">
    <name type="scientific">Georgenia deserti</name>
    <dbReference type="NCBI Taxonomy" id="2093781"/>
    <lineage>
        <taxon>Bacteria</taxon>
        <taxon>Bacillati</taxon>
        <taxon>Actinomycetota</taxon>
        <taxon>Actinomycetes</taxon>
        <taxon>Micrococcales</taxon>
        <taxon>Bogoriellaceae</taxon>
        <taxon>Georgenia</taxon>
    </lineage>
</organism>
<dbReference type="SUPFAM" id="SSF52540">
    <property type="entry name" value="P-loop containing nucleoside triphosphate hydrolases"/>
    <property type="match status" value="2"/>
</dbReference>
<dbReference type="InterPro" id="IPR017871">
    <property type="entry name" value="ABC_transporter-like_CS"/>
</dbReference>
<keyword evidence="7" id="KW-1278">Translocase</keyword>
<evidence type="ECO:0000313" key="10">
    <source>
        <dbReference type="EMBL" id="MFD1719673.1"/>
    </source>
</evidence>
<dbReference type="EMBL" id="JBHUEE010000012">
    <property type="protein sequence ID" value="MFD1719673.1"/>
    <property type="molecule type" value="Genomic_DNA"/>
</dbReference>
<dbReference type="PANTHER" id="PTHR43790">
    <property type="entry name" value="CARBOHYDRATE TRANSPORT ATP-BINDING PROTEIN MG119-RELATED"/>
    <property type="match status" value="1"/>
</dbReference>
<dbReference type="Pfam" id="PF00005">
    <property type="entry name" value="ABC_tran"/>
    <property type="match status" value="2"/>
</dbReference>
<dbReference type="CDD" id="cd03215">
    <property type="entry name" value="ABC_Carb_Monos_II"/>
    <property type="match status" value="1"/>
</dbReference>
<keyword evidence="4" id="KW-0677">Repeat</keyword>
<dbReference type="PROSITE" id="PS50893">
    <property type="entry name" value="ABC_TRANSPORTER_2"/>
    <property type="match status" value="2"/>
</dbReference>
<gene>
    <name evidence="10" type="ORF">ACFSE6_17645</name>
</gene>
<dbReference type="InterPro" id="IPR050107">
    <property type="entry name" value="ABC_carbohydrate_import_ATPase"/>
</dbReference>
<name>A0ABW4L803_9MICO</name>
<feature type="domain" description="ABC transporter" evidence="9">
    <location>
        <begin position="267"/>
        <end position="510"/>
    </location>
</feature>
<keyword evidence="11" id="KW-1185">Reference proteome</keyword>
<evidence type="ECO:0000256" key="8">
    <source>
        <dbReference type="ARBA" id="ARBA00023136"/>
    </source>
</evidence>
<dbReference type="InterPro" id="IPR003593">
    <property type="entry name" value="AAA+_ATPase"/>
</dbReference>
<keyword evidence="5" id="KW-0547">Nucleotide-binding</keyword>
<evidence type="ECO:0000256" key="3">
    <source>
        <dbReference type="ARBA" id="ARBA00022597"/>
    </source>
</evidence>
<dbReference type="GO" id="GO:0005524">
    <property type="term" value="F:ATP binding"/>
    <property type="evidence" value="ECO:0007669"/>
    <property type="project" value="UniProtKB-KW"/>
</dbReference>
<evidence type="ECO:0000256" key="6">
    <source>
        <dbReference type="ARBA" id="ARBA00022840"/>
    </source>
</evidence>
<dbReference type="CDD" id="cd03216">
    <property type="entry name" value="ABC_Carb_Monos_I"/>
    <property type="match status" value="1"/>
</dbReference>
<sequence>MEPHGEHHPPGGSGHADAPLLEVRSVSKSFPGVKALDDVSLDLHPGEVLGVCGENGAGKSTLMKVLAGLHMPDPGGQVLLDGRPAVLHGAKDAIEAGIAIIHQEFQLVPDQTVAQNIYMGRERGRLLIDDRRQEREARELLRNLRIDIDPARQIRDLTVAQQQMVEIAKALSLDARILIMDEPTAALTQTEIETLFRLIRDFVSPTTGVIYISHRMPEIKEITDRVTVMRDGQHVGTVATSEAEVGQIISMMVGRSLSTDERPPARRIGEPVLEVEHLHTRDLVRDVSFMLHRGEILGFAGLMGAGRTEVARAVVGADPATGTVRVNGREVSIRNPADAVAHGIGYLSEDRKRYGLLLDQSVRNNIALSSLRSFTNPLGLIRERGIAAQAREKVDALRIKTPSVNQIARNLSGGNQQKVILARWLARDCDVLIVDEPTRGIDVGAKDEIYALLNELADQGTSVIVISSELPEVIRLSDRIAVMCEGRITGVLEAGEATQERIMELATLYRSEAMGVRP</sequence>
<evidence type="ECO:0000256" key="4">
    <source>
        <dbReference type="ARBA" id="ARBA00022737"/>
    </source>
</evidence>
<dbReference type="RefSeq" id="WP_388010440.1">
    <property type="nucleotide sequence ID" value="NZ_JBHUEE010000012.1"/>
</dbReference>
<keyword evidence="8" id="KW-0472">Membrane</keyword>
<dbReference type="InterPro" id="IPR003439">
    <property type="entry name" value="ABC_transporter-like_ATP-bd"/>
</dbReference>
<dbReference type="PANTHER" id="PTHR43790:SF3">
    <property type="entry name" value="D-ALLOSE IMPORT ATP-BINDING PROTEIN ALSA-RELATED"/>
    <property type="match status" value="1"/>
</dbReference>
<keyword evidence="2" id="KW-1003">Cell membrane</keyword>
<evidence type="ECO:0000259" key="9">
    <source>
        <dbReference type="PROSITE" id="PS50893"/>
    </source>
</evidence>
<feature type="domain" description="ABC transporter" evidence="9">
    <location>
        <begin position="21"/>
        <end position="256"/>
    </location>
</feature>
<dbReference type="Gene3D" id="3.40.50.300">
    <property type="entry name" value="P-loop containing nucleotide triphosphate hydrolases"/>
    <property type="match status" value="2"/>
</dbReference>
<evidence type="ECO:0000313" key="11">
    <source>
        <dbReference type="Proteomes" id="UP001597277"/>
    </source>
</evidence>
<evidence type="ECO:0000256" key="2">
    <source>
        <dbReference type="ARBA" id="ARBA00022475"/>
    </source>
</evidence>
<dbReference type="PROSITE" id="PS00211">
    <property type="entry name" value="ABC_TRANSPORTER_1"/>
    <property type="match status" value="1"/>
</dbReference>
<reference evidence="11" key="1">
    <citation type="journal article" date="2019" name="Int. J. Syst. Evol. Microbiol.">
        <title>The Global Catalogue of Microorganisms (GCM) 10K type strain sequencing project: providing services to taxonomists for standard genome sequencing and annotation.</title>
        <authorList>
            <consortium name="The Broad Institute Genomics Platform"/>
            <consortium name="The Broad Institute Genome Sequencing Center for Infectious Disease"/>
            <person name="Wu L."/>
            <person name="Ma J."/>
        </authorList>
    </citation>
    <scope>NUCLEOTIDE SEQUENCE [LARGE SCALE GENOMIC DNA]</scope>
    <source>
        <strain evidence="11">JCM 17130</strain>
    </source>
</reference>
<keyword evidence="1" id="KW-0813">Transport</keyword>
<keyword evidence="3" id="KW-0762">Sugar transport</keyword>